<dbReference type="EMBL" id="JACEIB010000006">
    <property type="protein sequence ID" value="MBA2934549.1"/>
    <property type="molecule type" value="Genomic_DNA"/>
</dbReference>
<name>A0A838L7Q5_9SPHN</name>
<dbReference type="Proteomes" id="UP000570166">
    <property type="component" value="Unassembled WGS sequence"/>
</dbReference>
<evidence type="ECO:0000256" key="1">
    <source>
        <dbReference type="ARBA" id="ARBA00010529"/>
    </source>
</evidence>
<evidence type="ECO:0000313" key="5">
    <source>
        <dbReference type="Proteomes" id="UP000570166"/>
    </source>
</evidence>
<dbReference type="SMART" id="SM00411">
    <property type="entry name" value="BHL"/>
    <property type="match status" value="1"/>
</dbReference>
<evidence type="ECO:0000256" key="3">
    <source>
        <dbReference type="RuleBase" id="RU003939"/>
    </source>
</evidence>
<gene>
    <name evidence="4" type="ORF">HZF05_10625</name>
</gene>
<dbReference type="InterPro" id="IPR000119">
    <property type="entry name" value="Hist_DNA-bd"/>
</dbReference>
<dbReference type="InterPro" id="IPR010992">
    <property type="entry name" value="IHF-like_DNA-bd_dom_sf"/>
</dbReference>
<organism evidence="4 5">
    <name type="scientific">Sphingomonas chungangi</name>
    <dbReference type="NCBI Taxonomy" id="2683589"/>
    <lineage>
        <taxon>Bacteria</taxon>
        <taxon>Pseudomonadati</taxon>
        <taxon>Pseudomonadota</taxon>
        <taxon>Alphaproteobacteria</taxon>
        <taxon>Sphingomonadales</taxon>
        <taxon>Sphingomonadaceae</taxon>
        <taxon>Sphingomonas</taxon>
    </lineage>
</organism>
<proteinExistence type="inferred from homology"/>
<dbReference type="PRINTS" id="PR01727">
    <property type="entry name" value="DNABINDINGHU"/>
</dbReference>
<keyword evidence="2" id="KW-0238">DNA-binding</keyword>
<comment type="caution">
    <text evidence="4">The sequence shown here is derived from an EMBL/GenBank/DDBJ whole genome shotgun (WGS) entry which is preliminary data.</text>
</comment>
<keyword evidence="5" id="KW-1185">Reference proteome</keyword>
<dbReference type="Gene3D" id="4.10.520.10">
    <property type="entry name" value="IHF-like DNA-binding proteins"/>
    <property type="match status" value="1"/>
</dbReference>
<sequence>MTRSVLVARLAEANPHLPRDSVERLVSVFFSALTDQLVTGGRVELRGFGSFSTKARGARVARDPRSGRPVDVQAKRVPAFRPAAGLKRALNARFVERPTIIEPTDQAVGTVAFDSPAKPAQVVI</sequence>
<dbReference type="GO" id="GO:0003677">
    <property type="term" value="F:DNA binding"/>
    <property type="evidence" value="ECO:0007669"/>
    <property type="project" value="UniProtKB-KW"/>
</dbReference>
<evidence type="ECO:0000256" key="2">
    <source>
        <dbReference type="ARBA" id="ARBA00023125"/>
    </source>
</evidence>
<dbReference type="Pfam" id="PF00216">
    <property type="entry name" value="Bac_DNA_binding"/>
    <property type="match status" value="1"/>
</dbReference>
<comment type="similarity">
    <text evidence="1 3">Belongs to the bacterial histone-like protein family.</text>
</comment>
<reference evidence="4 5" key="1">
    <citation type="submission" date="2020-07" db="EMBL/GenBank/DDBJ databases">
        <authorList>
            <person name="Sun Q."/>
        </authorList>
    </citation>
    <scope>NUCLEOTIDE SEQUENCE [LARGE SCALE GENOMIC DNA]</scope>
    <source>
        <strain evidence="4 5">CGMCC 1.13654</strain>
    </source>
</reference>
<dbReference type="AlphaFoldDB" id="A0A838L7Q5"/>
<protein>
    <submittedName>
        <fullName evidence="4">Integration host factor subunit beta</fullName>
    </submittedName>
</protein>
<accession>A0A838L7Q5</accession>
<dbReference type="SUPFAM" id="SSF47729">
    <property type="entry name" value="IHF-like DNA-binding proteins"/>
    <property type="match status" value="1"/>
</dbReference>
<evidence type="ECO:0000313" key="4">
    <source>
        <dbReference type="EMBL" id="MBA2934549.1"/>
    </source>
</evidence>
<dbReference type="PANTHER" id="PTHR33175">
    <property type="entry name" value="DNA-BINDING PROTEIN HU"/>
    <property type="match status" value="1"/>
</dbReference>
<dbReference type="GO" id="GO:0005829">
    <property type="term" value="C:cytosol"/>
    <property type="evidence" value="ECO:0007669"/>
    <property type="project" value="TreeGrafter"/>
</dbReference>
<dbReference type="CDD" id="cd13836">
    <property type="entry name" value="IHF_B"/>
    <property type="match status" value="1"/>
</dbReference>
<dbReference type="PANTHER" id="PTHR33175:SF5">
    <property type="entry name" value="INTEGRATION HOST FACTOR SUBUNIT BETA"/>
    <property type="match status" value="1"/>
</dbReference>
<dbReference type="GO" id="GO:0030527">
    <property type="term" value="F:structural constituent of chromatin"/>
    <property type="evidence" value="ECO:0007669"/>
    <property type="project" value="InterPro"/>
</dbReference>